<dbReference type="Gene3D" id="2.40.160.20">
    <property type="match status" value="1"/>
</dbReference>
<sequence>MESSGFRRVIQESSAARHSSPVARRGLVAAGLFGEYTRADVNEALMRFAALLVLLLSTSVQAEEVLPFFANDAALSAKTPWDSRDDNARRWEGLTMGTEVFAGSGGGRHGRGGFGGDLHIGYLKELDNNVVVGVGAAMGYTPSFSSFGPKGYNFGMADLKVGYDMGRFMPYVTVGVGTLSATTNGRGWQGLDSANNTFGLGGNSTTLTKVGAGFNYEVNEHLHIGAEINAVQVHGNGFGAPLVPQPGALP</sequence>
<dbReference type="Proteomes" id="UP000239089">
    <property type="component" value="Unassembled WGS sequence"/>
</dbReference>
<keyword evidence="1" id="KW-0732">Signal</keyword>
<dbReference type="InterPro" id="IPR011250">
    <property type="entry name" value="OMP/PagP_B-barrel"/>
</dbReference>
<dbReference type="AlphaFoldDB" id="A0A2S6N6G8"/>
<evidence type="ECO:0000313" key="4">
    <source>
        <dbReference type="Proteomes" id="UP000239089"/>
    </source>
</evidence>
<accession>A0A2S6N6G8</accession>
<protein>
    <recommendedName>
        <fullName evidence="2">Outer membrane protein beta-barrel domain-containing protein</fullName>
    </recommendedName>
</protein>
<gene>
    <name evidence="3" type="ORF">CCR94_12850</name>
</gene>
<organism evidence="3 4">
    <name type="scientific">Rhodoblastus sphagnicola</name>
    <dbReference type="NCBI Taxonomy" id="333368"/>
    <lineage>
        <taxon>Bacteria</taxon>
        <taxon>Pseudomonadati</taxon>
        <taxon>Pseudomonadota</taxon>
        <taxon>Alphaproteobacteria</taxon>
        <taxon>Hyphomicrobiales</taxon>
        <taxon>Rhodoblastaceae</taxon>
        <taxon>Rhodoblastus</taxon>
    </lineage>
</organism>
<dbReference type="Pfam" id="PF13505">
    <property type="entry name" value="OMP_b-brl"/>
    <property type="match status" value="1"/>
</dbReference>
<name>A0A2S6N6G8_9HYPH</name>
<dbReference type="EMBL" id="NHSJ01000082">
    <property type="protein sequence ID" value="PPQ30209.1"/>
    <property type="molecule type" value="Genomic_DNA"/>
</dbReference>
<evidence type="ECO:0000313" key="3">
    <source>
        <dbReference type="EMBL" id="PPQ30209.1"/>
    </source>
</evidence>
<evidence type="ECO:0000259" key="2">
    <source>
        <dbReference type="Pfam" id="PF13505"/>
    </source>
</evidence>
<feature type="domain" description="Outer membrane protein beta-barrel" evidence="2">
    <location>
        <begin position="49"/>
        <end position="233"/>
    </location>
</feature>
<comment type="caution">
    <text evidence="3">The sequence shown here is derived from an EMBL/GenBank/DDBJ whole genome shotgun (WGS) entry which is preliminary data.</text>
</comment>
<dbReference type="SUPFAM" id="SSF56925">
    <property type="entry name" value="OMPA-like"/>
    <property type="match status" value="1"/>
</dbReference>
<evidence type="ECO:0000256" key="1">
    <source>
        <dbReference type="ARBA" id="ARBA00022729"/>
    </source>
</evidence>
<keyword evidence="4" id="KW-1185">Reference proteome</keyword>
<proteinExistence type="predicted"/>
<dbReference type="InterPro" id="IPR027385">
    <property type="entry name" value="Beta-barrel_OMP"/>
</dbReference>
<reference evidence="3 4" key="1">
    <citation type="journal article" date="2018" name="Arch. Microbiol.">
        <title>New insights into the metabolic potential of the phototrophic purple bacterium Rhodopila globiformis DSM 161(T) from its draft genome sequence and evidence for a vanadium-dependent nitrogenase.</title>
        <authorList>
            <person name="Imhoff J.F."/>
            <person name="Rahn T."/>
            <person name="Kunzel S."/>
            <person name="Neulinger S.C."/>
        </authorList>
    </citation>
    <scope>NUCLEOTIDE SEQUENCE [LARGE SCALE GENOMIC DNA]</scope>
    <source>
        <strain evidence="3 4">DSM 16996</strain>
    </source>
</reference>